<dbReference type="RefSeq" id="XP_040699022.1">
    <property type="nucleotide sequence ID" value="XM_040845300.1"/>
</dbReference>
<dbReference type="PROSITE" id="PS50181">
    <property type="entry name" value="FBOX"/>
    <property type="match status" value="1"/>
</dbReference>
<evidence type="ECO:0000313" key="2">
    <source>
        <dbReference type="EMBL" id="OJJ55216.1"/>
    </source>
</evidence>
<accession>A0A1L9T714</accession>
<feature type="domain" description="F-box" evidence="1">
    <location>
        <begin position="3"/>
        <end position="49"/>
    </location>
</feature>
<dbReference type="EMBL" id="KV878593">
    <property type="protein sequence ID" value="OJJ55216.1"/>
    <property type="molecule type" value="Genomic_DNA"/>
</dbReference>
<sequence length="509" mass="56372">MTTNSASFLPPELLQSILLLLDFESFHCASLTCRTWRSAAQTTHLLRHKLQAVPGLQLTQQTTHEELKREFQRVCRRNLIGIRNGVQFTTSPDPESSAISAVAGRIGSIPVRSRYGVQSACVRGMTLVLDSPKSLGPGLPVPKGREVQLSPSIFPSADAARRVMGHNTTHSRAFFGARSFARLQISLSDCGNLVAVGLGRKLHVYLLQPRTAKQRQKQRQGQAQQYVEVDVSDSILDSIQSVEFAENDEVLRCEVDSVEGSYIRYLGFRKCSCSCSCTGSKASLSAAQKFKFWKAALRHAYLDSRDVEHSLGEEGMLSLRGMRLVKGPRRSPGRSPGEECTCRTEKYFFALFRPGTSENKYAVARISSDGVVDVIQRIPARRMQFLTSYVEPGVADSVEGNCSDSDRWDVQNLPRAHCHDPLLNVSDDGKILVVFEPPYAQAQGVVYLCSGDPAYWDDADTASQAWPVPLCSLDHDLDSLRASLDKETGGYVVDAGSQRHTMQWKLQRV</sequence>
<dbReference type="AlphaFoldDB" id="A0A1L9T714"/>
<dbReference type="SUPFAM" id="SSF81383">
    <property type="entry name" value="F-box domain"/>
    <property type="match status" value="1"/>
</dbReference>
<proteinExistence type="predicted"/>
<evidence type="ECO:0000259" key="1">
    <source>
        <dbReference type="PROSITE" id="PS50181"/>
    </source>
</evidence>
<dbReference type="Gene3D" id="1.20.1280.50">
    <property type="match status" value="1"/>
</dbReference>
<dbReference type="VEuPathDB" id="FungiDB:ASPSYDRAFT_35009"/>
<keyword evidence="3" id="KW-1185">Reference proteome</keyword>
<dbReference type="InterPro" id="IPR001810">
    <property type="entry name" value="F-box_dom"/>
</dbReference>
<gene>
    <name evidence="2" type="ORF">ASPSYDRAFT_35009</name>
</gene>
<dbReference type="GeneID" id="63761373"/>
<dbReference type="InterPro" id="IPR036047">
    <property type="entry name" value="F-box-like_dom_sf"/>
</dbReference>
<dbReference type="Pfam" id="PF12937">
    <property type="entry name" value="F-box-like"/>
    <property type="match status" value="1"/>
</dbReference>
<evidence type="ECO:0000313" key="3">
    <source>
        <dbReference type="Proteomes" id="UP000184356"/>
    </source>
</evidence>
<name>A0A1L9T714_9EURO</name>
<dbReference type="Proteomes" id="UP000184356">
    <property type="component" value="Unassembled WGS sequence"/>
</dbReference>
<organism evidence="2 3">
    <name type="scientific">Aspergillus sydowii CBS 593.65</name>
    <dbReference type="NCBI Taxonomy" id="1036612"/>
    <lineage>
        <taxon>Eukaryota</taxon>
        <taxon>Fungi</taxon>
        <taxon>Dikarya</taxon>
        <taxon>Ascomycota</taxon>
        <taxon>Pezizomycotina</taxon>
        <taxon>Eurotiomycetes</taxon>
        <taxon>Eurotiomycetidae</taxon>
        <taxon>Eurotiales</taxon>
        <taxon>Aspergillaceae</taxon>
        <taxon>Aspergillus</taxon>
        <taxon>Aspergillus subgen. Nidulantes</taxon>
    </lineage>
</organism>
<dbReference type="OrthoDB" id="5126814at2759"/>
<protein>
    <recommendedName>
        <fullName evidence="1">F-box domain-containing protein</fullName>
    </recommendedName>
</protein>
<reference evidence="3" key="1">
    <citation type="journal article" date="2017" name="Genome Biol.">
        <title>Comparative genomics reveals high biological diversity and specific adaptations in the industrially and medically important fungal genus Aspergillus.</title>
        <authorList>
            <person name="de Vries R.P."/>
            <person name="Riley R."/>
            <person name="Wiebenga A."/>
            <person name="Aguilar-Osorio G."/>
            <person name="Amillis S."/>
            <person name="Uchima C.A."/>
            <person name="Anderluh G."/>
            <person name="Asadollahi M."/>
            <person name="Askin M."/>
            <person name="Barry K."/>
            <person name="Battaglia E."/>
            <person name="Bayram O."/>
            <person name="Benocci T."/>
            <person name="Braus-Stromeyer S.A."/>
            <person name="Caldana C."/>
            <person name="Canovas D."/>
            <person name="Cerqueira G.C."/>
            <person name="Chen F."/>
            <person name="Chen W."/>
            <person name="Choi C."/>
            <person name="Clum A."/>
            <person name="Dos Santos R.A."/>
            <person name="Damasio A.R."/>
            <person name="Diallinas G."/>
            <person name="Emri T."/>
            <person name="Fekete E."/>
            <person name="Flipphi M."/>
            <person name="Freyberg S."/>
            <person name="Gallo A."/>
            <person name="Gournas C."/>
            <person name="Habgood R."/>
            <person name="Hainaut M."/>
            <person name="Harispe M.L."/>
            <person name="Henrissat B."/>
            <person name="Hilden K.S."/>
            <person name="Hope R."/>
            <person name="Hossain A."/>
            <person name="Karabika E."/>
            <person name="Karaffa L."/>
            <person name="Karanyi Z."/>
            <person name="Krasevec N."/>
            <person name="Kuo A."/>
            <person name="Kusch H."/>
            <person name="LaButti K."/>
            <person name="Lagendijk E.L."/>
            <person name="Lapidus A."/>
            <person name="Levasseur A."/>
            <person name="Lindquist E."/>
            <person name="Lipzen A."/>
            <person name="Logrieco A.F."/>
            <person name="MacCabe A."/>
            <person name="Maekelae M.R."/>
            <person name="Malavazi I."/>
            <person name="Melin P."/>
            <person name="Meyer V."/>
            <person name="Mielnichuk N."/>
            <person name="Miskei M."/>
            <person name="Molnar A.P."/>
            <person name="Mule G."/>
            <person name="Ngan C.Y."/>
            <person name="Orejas M."/>
            <person name="Orosz E."/>
            <person name="Ouedraogo J.P."/>
            <person name="Overkamp K.M."/>
            <person name="Park H.-S."/>
            <person name="Perrone G."/>
            <person name="Piumi F."/>
            <person name="Punt P.J."/>
            <person name="Ram A.F."/>
            <person name="Ramon A."/>
            <person name="Rauscher S."/>
            <person name="Record E."/>
            <person name="Riano-Pachon D.M."/>
            <person name="Robert V."/>
            <person name="Roehrig J."/>
            <person name="Ruller R."/>
            <person name="Salamov A."/>
            <person name="Salih N.S."/>
            <person name="Samson R.A."/>
            <person name="Sandor E."/>
            <person name="Sanguinetti M."/>
            <person name="Schuetze T."/>
            <person name="Sepcic K."/>
            <person name="Shelest E."/>
            <person name="Sherlock G."/>
            <person name="Sophianopoulou V."/>
            <person name="Squina F.M."/>
            <person name="Sun H."/>
            <person name="Susca A."/>
            <person name="Todd R.B."/>
            <person name="Tsang A."/>
            <person name="Unkles S.E."/>
            <person name="van de Wiele N."/>
            <person name="van Rossen-Uffink D."/>
            <person name="Oliveira J.V."/>
            <person name="Vesth T.C."/>
            <person name="Visser J."/>
            <person name="Yu J.-H."/>
            <person name="Zhou M."/>
            <person name="Andersen M.R."/>
            <person name="Archer D.B."/>
            <person name="Baker S.E."/>
            <person name="Benoit I."/>
            <person name="Brakhage A.A."/>
            <person name="Braus G.H."/>
            <person name="Fischer R."/>
            <person name="Frisvad J.C."/>
            <person name="Goldman G.H."/>
            <person name="Houbraken J."/>
            <person name="Oakley B."/>
            <person name="Pocsi I."/>
            <person name="Scazzocchio C."/>
            <person name="Seiboth B."/>
            <person name="vanKuyk P.A."/>
            <person name="Wortman J."/>
            <person name="Dyer P.S."/>
            <person name="Grigoriev I.V."/>
        </authorList>
    </citation>
    <scope>NUCLEOTIDE SEQUENCE [LARGE SCALE GENOMIC DNA]</scope>
    <source>
        <strain evidence="3">CBS 593.65</strain>
    </source>
</reference>